<organism evidence="4 5">
    <name type="scientific">Solanum verrucosum</name>
    <dbReference type="NCBI Taxonomy" id="315347"/>
    <lineage>
        <taxon>Eukaryota</taxon>
        <taxon>Viridiplantae</taxon>
        <taxon>Streptophyta</taxon>
        <taxon>Embryophyta</taxon>
        <taxon>Tracheophyta</taxon>
        <taxon>Spermatophyta</taxon>
        <taxon>Magnoliopsida</taxon>
        <taxon>eudicotyledons</taxon>
        <taxon>Gunneridae</taxon>
        <taxon>Pentapetalae</taxon>
        <taxon>asterids</taxon>
        <taxon>lamiids</taxon>
        <taxon>Solanales</taxon>
        <taxon>Solanaceae</taxon>
        <taxon>Solanoideae</taxon>
        <taxon>Solaneae</taxon>
        <taxon>Solanum</taxon>
    </lineage>
</organism>
<feature type="compositionally biased region" description="Basic and acidic residues" evidence="1">
    <location>
        <begin position="663"/>
        <end position="677"/>
    </location>
</feature>
<accession>A0AAF0ZS35</accession>
<dbReference type="Proteomes" id="UP001234989">
    <property type="component" value="Chromosome 10"/>
</dbReference>
<evidence type="ECO:0000313" key="4">
    <source>
        <dbReference type="EMBL" id="WMV50072.1"/>
    </source>
</evidence>
<feature type="region of interest" description="Disordered" evidence="1">
    <location>
        <begin position="663"/>
        <end position="744"/>
    </location>
</feature>
<dbReference type="InterPro" id="IPR040256">
    <property type="entry name" value="At4g02000-like"/>
</dbReference>
<dbReference type="EMBL" id="CP133621">
    <property type="protein sequence ID" value="WMV50072.1"/>
    <property type="molecule type" value="Genomic_DNA"/>
</dbReference>
<protein>
    <recommendedName>
        <fullName evidence="6">Retrotransposon gag domain-containing protein</fullName>
    </recommendedName>
</protein>
<evidence type="ECO:0000256" key="1">
    <source>
        <dbReference type="SAM" id="MobiDB-lite"/>
    </source>
</evidence>
<evidence type="ECO:0008006" key="6">
    <source>
        <dbReference type="Google" id="ProtNLM"/>
    </source>
</evidence>
<evidence type="ECO:0000259" key="2">
    <source>
        <dbReference type="Pfam" id="PF03732"/>
    </source>
</evidence>
<dbReference type="Pfam" id="PF03732">
    <property type="entry name" value="Retrotrans_gag"/>
    <property type="match status" value="1"/>
</dbReference>
<evidence type="ECO:0000259" key="3">
    <source>
        <dbReference type="Pfam" id="PF14111"/>
    </source>
</evidence>
<dbReference type="InterPro" id="IPR025558">
    <property type="entry name" value="DUF4283"/>
</dbReference>
<reference evidence="4" key="1">
    <citation type="submission" date="2023-08" db="EMBL/GenBank/DDBJ databases">
        <title>A de novo genome assembly of Solanum verrucosum Schlechtendal, a Mexican diploid species geographically isolated from the other diploid A-genome species in potato relatives.</title>
        <authorList>
            <person name="Hosaka K."/>
        </authorList>
    </citation>
    <scope>NUCLEOTIDE SEQUENCE</scope>
    <source>
        <tissue evidence="4">Young leaves</tissue>
    </source>
</reference>
<proteinExistence type="predicted"/>
<evidence type="ECO:0000313" key="5">
    <source>
        <dbReference type="Proteomes" id="UP001234989"/>
    </source>
</evidence>
<name>A0AAF0ZS35_SOLVR</name>
<feature type="domain" description="DUF4283" evidence="3">
    <location>
        <begin position="507"/>
        <end position="582"/>
    </location>
</feature>
<dbReference type="PANTHER" id="PTHR31286:SF177">
    <property type="entry name" value="ENDONUCLEASE_EXONUCLEASE_PHOSPHATASE"/>
    <property type="match status" value="1"/>
</dbReference>
<feature type="compositionally biased region" description="Low complexity" evidence="1">
    <location>
        <begin position="728"/>
        <end position="744"/>
    </location>
</feature>
<keyword evidence="5" id="KW-1185">Reference proteome</keyword>
<feature type="region of interest" description="Disordered" evidence="1">
    <location>
        <begin position="295"/>
        <end position="321"/>
    </location>
</feature>
<dbReference type="Pfam" id="PF14111">
    <property type="entry name" value="DUF4283"/>
    <property type="match status" value="1"/>
</dbReference>
<feature type="domain" description="Retrotransposon gag" evidence="2">
    <location>
        <begin position="84"/>
        <end position="163"/>
    </location>
</feature>
<gene>
    <name evidence="4" type="ORF">MTR67_043457</name>
</gene>
<dbReference type="PANTHER" id="PTHR31286">
    <property type="entry name" value="GLYCINE-RICH CELL WALL STRUCTURAL PROTEIN 1.8-LIKE"/>
    <property type="match status" value="1"/>
</dbReference>
<dbReference type="InterPro" id="IPR005162">
    <property type="entry name" value="Retrotrans_gag_dom"/>
</dbReference>
<dbReference type="AlphaFoldDB" id="A0AAF0ZS35"/>
<sequence>MFYGTYAHAIVGSTTRGSGSGSDFEKWEKYSVSNPFSRANMMTHDVVNPNIGMAKTRVQDSTRMNPPEFHRSNVDKDPQEVSEIWFNQWKEEMTIDANPLDWDKFKGAFLDRFFPFELRETTMQEFINLKQGNMSVNEYFLKFTQLSKYAPAMVVDSRARINRIEVIHVAISEEELDWAQKIMSLKQSGMIRVNSTGNHESTFKDLSPVRRSNDSITQIERSMKVNSGEIAVESPNVRLQFRPSFDERNETATTGESSPGQGVHLIEISNHFDSEISGDINSDKVAGVLGDDGDEVLSQKSPCEENNIPKENNQDREHTPNHMMEPLQHDQEQLSIKETTDVNGPRQMQGDENATTYHTQEAQHTITKAITRAPQEKQQGNGGKAIWRVKDKINPNENTMQQSKEYGGTQPTSTIKEAADLTTKEITKAAPDKIKIKSLSIPPTRNVNHQIPDPAPPTVTQSLATRLRANQIKNDTPLDITSPIITTRQGYPSITFYEEDFMLKMPGRCKYTLVGKFSNAMPKVEVIKRSFIAQTQLIGWVKIVHFNSRHIYIDLNNEADHISVWTKQRMFIAGHLMKLQALYLDSATMQKTRGSVANMRVQIDITKERPQHVWLGFSEKDLSLGKWQIIEFEDVPPYCLYCKHQGHIIGECPMKERDEEIKKRKEKEAVKKGHEKQLNQASKGNQQHEDSKAKTHSNRQTNTGGLTEEYTMQKEEQWQTQTRRKNKTQQQNQDPGKKQIPQVQVQIQQAKTPHDQQIMQKTGMNSVAPVIEIEESGDQISTPPSPVIVEVEHCVGNEIPTPVIPSVMADEVVGGRMAVKEKTTNMQEWEPMGRELSHVLHENQTTDLRIDLQAPATTVSAVQQHQE</sequence>